<evidence type="ECO:0000313" key="1">
    <source>
        <dbReference type="EMBL" id="PTI67189.1"/>
    </source>
</evidence>
<dbReference type="EMBL" id="PZFR01000089">
    <property type="protein sequence ID" value="PTI67189.1"/>
    <property type="molecule type" value="Genomic_DNA"/>
</dbReference>
<keyword evidence="2" id="KW-1185">Reference proteome</keyword>
<dbReference type="RefSeq" id="WP_107601231.1">
    <property type="nucleotide sequence ID" value="NZ_JBOILH010000002.1"/>
</dbReference>
<protein>
    <submittedName>
        <fullName evidence="1">Uncharacterized protein</fullName>
    </submittedName>
</protein>
<comment type="caution">
    <text evidence="1">The sequence shown here is derived from an EMBL/GenBank/DDBJ whole genome shotgun (WGS) entry which is preliminary data.</text>
</comment>
<name>A0ABX5IK58_9STAP</name>
<evidence type="ECO:0000313" key="2">
    <source>
        <dbReference type="Proteomes" id="UP000240859"/>
    </source>
</evidence>
<gene>
    <name evidence="1" type="ORF">BU057_11050</name>
</gene>
<proteinExistence type="predicted"/>
<dbReference type="Proteomes" id="UP000240859">
    <property type="component" value="Unassembled WGS sequence"/>
</dbReference>
<sequence>MKKQQKEHIHINETIQKVIDETLKVHIEIIEDKNKELLNDIVDRSELKNEDKENIKKDVQKQSSKAIPSIFSETLKEFKLKRELNKDEYTMIEEIVKKYNNIFQFFTEDETLKIVMNTTSVLARMNKSSSYPKLENEIHYYLKKIGILEKD</sequence>
<accession>A0ABX5IK58</accession>
<organism evidence="1 2">
    <name type="scientific">Staphylococcus succinus</name>
    <dbReference type="NCBI Taxonomy" id="61015"/>
    <lineage>
        <taxon>Bacteria</taxon>
        <taxon>Bacillati</taxon>
        <taxon>Bacillota</taxon>
        <taxon>Bacilli</taxon>
        <taxon>Bacillales</taxon>
        <taxon>Staphylococcaceae</taxon>
        <taxon>Staphylococcus</taxon>
    </lineage>
</organism>
<reference evidence="1 2" key="1">
    <citation type="journal article" date="2016" name="Front. Microbiol.">
        <title>Comprehensive Phylogenetic Analysis of Bovine Non-aureus Staphylococci Species Based on Whole-Genome Sequencing.</title>
        <authorList>
            <person name="Naushad S."/>
            <person name="Barkema H.W."/>
            <person name="Luby C."/>
            <person name="Condas L.A."/>
            <person name="Nobrega D.B."/>
            <person name="Carson D.A."/>
            <person name="De Buck J."/>
        </authorList>
    </citation>
    <scope>NUCLEOTIDE SEQUENCE [LARGE SCALE GENOMIC DNA]</scope>
    <source>
        <strain evidence="1 2">SNUC 1084</strain>
    </source>
</reference>